<dbReference type="EMBL" id="JBFRUW010000047">
    <property type="protein sequence ID" value="MFA0569165.1"/>
    <property type="molecule type" value="Genomic_DNA"/>
</dbReference>
<evidence type="ECO:0000313" key="7">
    <source>
        <dbReference type="Proteomes" id="UP001570417"/>
    </source>
</evidence>
<protein>
    <recommendedName>
        <fullName evidence="1">tRNA-uridine aminocarboxypropyltransferase</fullName>
        <ecNumber evidence="1">2.5.1.25</ecNumber>
    </recommendedName>
</protein>
<accession>A0ABV4NCL0</accession>
<keyword evidence="3" id="KW-0949">S-adenosyl-L-methionine</keyword>
<evidence type="ECO:0000256" key="1">
    <source>
        <dbReference type="ARBA" id="ARBA00012386"/>
    </source>
</evidence>
<evidence type="ECO:0000256" key="4">
    <source>
        <dbReference type="ARBA" id="ARBA00022694"/>
    </source>
</evidence>
<proteinExistence type="predicted"/>
<feature type="domain" description="DTW" evidence="5">
    <location>
        <begin position="6"/>
        <end position="199"/>
    </location>
</feature>
<keyword evidence="7" id="KW-1185">Reference proteome</keyword>
<dbReference type="EC" id="2.5.1.25" evidence="1"/>
<organism evidence="6 7">
    <name type="scientific">Vibrio gallaecicus</name>
    <dbReference type="NCBI Taxonomy" id="552386"/>
    <lineage>
        <taxon>Bacteria</taxon>
        <taxon>Pseudomonadati</taxon>
        <taxon>Pseudomonadota</taxon>
        <taxon>Gammaproteobacteria</taxon>
        <taxon>Vibrionales</taxon>
        <taxon>Vibrionaceae</taxon>
        <taxon>Vibrio</taxon>
    </lineage>
</organism>
<comment type="caution">
    <text evidence="6">The sequence shown here is derived from an EMBL/GenBank/DDBJ whole genome shotgun (WGS) entry which is preliminary data.</text>
</comment>
<dbReference type="GO" id="GO:0016432">
    <property type="term" value="F:tRNA-uridine aminocarboxypropyltransferase activity"/>
    <property type="evidence" value="ECO:0007669"/>
    <property type="project" value="UniProtKB-EC"/>
</dbReference>
<keyword evidence="2 6" id="KW-0808">Transferase</keyword>
<name>A0ABV4NCL0_9VIBR</name>
<dbReference type="SMART" id="SM01144">
    <property type="entry name" value="DTW"/>
    <property type="match status" value="1"/>
</dbReference>
<evidence type="ECO:0000256" key="2">
    <source>
        <dbReference type="ARBA" id="ARBA00022679"/>
    </source>
</evidence>
<dbReference type="Proteomes" id="UP001570417">
    <property type="component" value="Unassembled WGS sequence"/>
</dbReference>
<dbReference type="RefSeq" id="WP_372266345.1">
    <property type="nucleotide sequence ID" value="NZ_JBFRUW010000047.1"/>
</dbReference>
<evidence type="ECO:0000259" key="5">
    <source>
        <dbReference type="SMART" id="SM01144"/>
    </source>
</evidence>
<sequence>MQEQQELKVCIGCGFKHQCICDQTPQVDSSIELVLLTHENEHSRETNTGKLLNQTLENCHVYTWQRKEPPVELLKKIALPEFQAFVLFPSETSQSCQQVIKDLPASQEHIQPLFIMLDGTWQEAKKMLNKSPWLKSLPAIHLQTTHDSLYTLRRNQEAGHLCTCEVGIQLLRELNQDQQADQIEQYFEQYLQVYKADKCGHKLQ</sequence>
<gene>
    <name evidence="6" type="ORF">AB4566_12885</name>
</gene>
<keyword evidence="4" id="KW-0819">tRNA processing</keyword>
<dbReference type="InterPro" id="IPR039262">
    <property type="entry name" value="DTWD2/TAPT"/>
</dbReference>
<reference evidence="6 7" key="1">
    <citation type="journal article" date="2024" name="ISME J.">
        <title>Tailless and filamentous prophages are predominant in marine Vibrio.</title>
        <authorList>
            <person name="Steensen K."/>
            <person name="Seneca J."/>
            <person name="Bartlau N."/>
            <person name="Yu X.A."/>
            <person name="Hussain F.A."/>
            <person name="Polz M.F."/>
        </authorList>
    </citation>
    <scope>NUCLEOTIDE SEQUENCE [LARGE SCALE GENOMIC DNA]</scope>
    <source>
        <strain evidence="6 7">10N.222.51.A1</strain>
    </source>
</reference>
<dbReference type="InterPro" id="IPR005636">
    <property type="entry name" value="DTW"/>
</dbReference>
<evidence type="ECO:0000256" key="3">
    <source>
        <dbReference type="ARBA" id="ARBA00022691"/>
    </source>
</evidence>
<dbReference type="Pfam" id="PF03942">
    <property type="entry name" value="DTW"/>
    <property type="match status" value="1"/>
</dbReference>
<dbReference type="PANTHER" id="PTHR21392">
    <property type="entry name" value="TRNA-URIDINE AMINOCARBOXYPROPYLTRANSFERASE 2"/>
    <property type="match status" value="1"/>
</dbReference>
<evidence type="ECO:0000313" key="6">
    <source>
        <dbReference type="EMBL" id="MFA0569165.1"/>
    </source>
</evidence>
<dbReference type="PANTHER" id="PTHR21392:SF1">
    <property type="entry name" value="TRNA-URIDINE AMINOCARBOXYPROPYLTRANSFERASE"/>
    <property type="match status" value="1"/>
</dbReference>